<evidence type="ECO:0000313" key="15">
    <source>
        <dbReference type="Proteomes" id="UP000597138"/>
    </source>
</evidence>
<gene>
    <name evidence="9 13" type="primary">glgC</name>
    <name evidence="12" type="synonym">glgC-2</name>
    <name evidence="13" type="ORF">BG57_03300</name>
    <name evidence="12" type="ORF">GCM10010985_19230</name>
</gene>
<evidence type="ECO:0000256" key="3">
    <source>
        <dbReference type="ARBA" id="ARBA00022679"/>
    </source>
</evidence>
<dbReference type="STRING" id="1071679.BG57_03300"/>
<evidence type="ECO:0000259" key="11">
    <source>
        <dbReference type="Pfam" id="PF24894"/>
    </source>
</evidence>
<dbReference type="InterPro" id="IPR023049">
    <property type="entry name" value="GlgC_bac"/>
</dbReference>
<evidence type="ECO:0000313" key="14">
    <source>
        <dbReference type="Proteomes" id="UP000027439"/>
    </source>
</evidence>
<dbReference type="EC" id="2.7.7.27" evidence="9"/>
<reference evidence="13 14" key="2">
    <citation type="submission" date="2014-03" db="EMBL/GenBank/DDBJ databases">
        <title>Draft Genome Sequences of Four Burkholderia Strains.</title>
        <authorList>
            <person name="Liu X.Y."/>
            <person name="Li C.X."/>
            <person name="Xu J.H."/>
        </authorList>
    </citation>
    <scope>NUCLEOTIDE SEQUENCE [LARGE SCALE GENOMIC DNA]</scope>
    <source>
        <strain evidence="13 14">R27</strain>
    </source>
</reference>
<dbReference type="Gene3D" id="3.90.550.10">
    <property type="entry name" value="Spore Coat Polysaccharide Biosynthesis Protein SpsA, Chain A"/>
    <property type="match status" value="1"/>
</dbReference>
<dbReference type="InterPro" id="IPR011004">
    <property type="entry name" value="Trimer_LpxA-like_sf"/>
</dbReference>
<evidence type="ECO:0000256" key="2">
    <source>
        <dbReference type="ARBA" id="ARBA00022600"/>
    </source>
</evidence>
<dbReference type="PANTHER" id="PTHR43523">
    <property type="entry name" value="GLUCOSE-1-PHOSPHATE ADENYLYLTRANSFERASE-RELATED"/>
    <property type="match status" value="1"/>
</dbReference>
<dbReference type="InterPro" id="IPR005836">
    <property type="entry name" value="ADP_Glu_pyroP_CS"/>
</dbReference>
<comment type="function">
    <text evidence="9">Involved in the biosynthesis of ADP-glucose, a building block required for the elongation reactions to produce glycogen. Catalyzes the reaction between ATP and alpha-D-glucose 1-phosphate (G1P) to produce pyrophosphate and ADP-Glc.</text>
</comment>
<dbReference type="GO" id="GO:0005978">
    <property type="term" value="P:glycogen biosynthetic process"/>
    <property type="evidence" value="ECO:0007669"/>
    <property type="project" value="UniProtKB-UniRule"/>
</dbReference>
<evidence type="ECO:0000313" key="12">
    <source>
        <dbReference type="EMBL" id="GGD65224.1"/>
    </source>
</evidence>
<sequence>METPSKNRTDLQKSTLAIVLAGGRGTRLGPLTDKRVKPAVHFGGKYRIIDFALSNCLNSGIRRIAVVTQYKAHSLLRHLQRGWGFLRGEFNEFIDIWPAQQRVDSSWYRGTADAVFQNLDIIRSIAPQFIIVLAGDHVYKMDYTRMVLDHVESGADCTVGCIEVPRMEATAFGVMHVDENRRVTDFLEKPADPPAMPGKPDIALASMGIYVFSAKYLYHLLEENIAASSTDHDFGKDILPRVVTSGRAIAHPFSMSCVTSDADPNAPAYWRDVGTVDAYWAANLDLASTIPQLDLYDRNWPIWTNQEQLPPGKFVRDLNGQQGAITNLLVCGGCVISGSQVSKSVFSSAVRVHSFCNINEAVLLPQVTVGPSCRLQRVVVDRGCTVPEGLVIGEDPDDDAARFFRTETGITLVTREALDRLAQR</sequence>
<feature type="binding site" evidence="9">
    <location>
        <position position="108"/>
    </location>
    <ligand>
        <name>alpha-D-glucose 1-phosphate</name>
        <dbReference type="ChEBI" id="CHEBI:58601"/>
    </ligand>
</feature>
<dbReference type="InterPro" id="IPR005835">
    <property type="entry name" value="NTP_transferase_dom"/>
</dbReference>
<reference evidence="15" key="3">
    <citation type="journal article" date="2019" name="Int. J. Syst. Evol. Microbiol.">
        <title>The Global Catalogue of Microorganisms (GCM) 10K type strain sequencing project: providing services to taxonomists for standard genome sequencing and annotation.</title>
        <authorList>
            <consortium name="The Broad Institute Genomics Platform"/>
            <consortium name="The Broad Institute Genome Sequencing Center for Infectious Disease"/>
            <person name="Wu L."/>
            <person name="Ma J."/>
        </authorList>
    </citation>
    <scope>NUCLEOTIDE SEQUENCE [LARGE SCALE GENOMIC DNA]</scope>
    <source>
        <strain evidence="15">CGMCC 1.11013</strain>
    </source>
</reference>
<keyword evidence="8 9" id="KW-0119">Carbohydrate metabolism</keyword>
<dbReference type="AlphaFoldDB" id="A0A069P2S0"/>
<keyword evidence="6 9" id="KW-0067">ATP-binding</keyword>
<evidence type="ECO:0000256" key="4">
    <source>
        <dbReference type="ARBA" id="ARBA00022695"/>
    </source>
</evidence>
<dbReference type="NCBIfam" id="TIGR02091">
    <property type="entry name" value="glgC"/>
    <property type="match status" value="1"/>
</dbReference>
<dbReference type="GO" id="GO:0005524">
    <property type="term" value="F:ATP binding"/>
    <property type="evidence" value="ECO:0007669"/>
    <property type="project" value="UniProtKB-KW"/>
</dbReference>
<dbReference type="Pfam" id="PF24894">
    <property type="entry name" value="Hexapep_GlmU"/>
    <property type="match status" value="1"/>
</dbReference>
<feature type="binding site" evidence="9">
    <location>
        <begin position="188"/>
        <end position="189"/>
    </location>
    <ligand>
        <name>alpha-D-glucose 1-phosphate</name>
        <dbReference type="ChEBI" id="CHEBI:58601"/>
    </ligand>
</feature>
<protein>
    <recommendedName>
        <fullName evidence="9">Glucose-1-phosphate adenylyltransferase</fullName>
        <ecNumber evidence="9">2.7.7.27</ecNumber>
    </recommendedName>
    <alternativeName>
        <fullName evidence="9">ADP-glucose pyrophosphorylase</fullName>
        <shortName evidence="9">ADPGlc PPase</shortName>
    </alternativeName>
    <alternativeName>
        <fullName evidence="9">ADP-glucose synthase</fullName>
    </alternativeName>
</protein>
<dbReference type="eggNOG" id="COG0448">
    <property type="taxonomic scope" value="Bacteria"/>
</dbReference>
<dbReference type="OrthoDB" id="9801810at2"/>
<comment type="subunit">
    <text evidence="9">Homotetramer.</text>
</comment>
<evidence type="ECO:0000256" key="5">
    <source>
        <dbReference type="ARBA" id="ARBA00022741"/>
    </source>
</evidence>
<dbReference type="InterPro" id="IPR029044">
    <property type="entry name" value="Nucleotide-diphossugar_trans"/>
</dbReference>
<dbReference type="InterPro" id="IPR056818">
    <property type="entry name" value="GlmU/GlgC-like_hexapep"/>
</dbReference>
<dbReference type="FunFam" id="3.90.550.10:FF:000014">
    <property type="entry name" value="Glucose-1-phosphate adenylyltransferase"/>
    <property type="match status" value="1"/>
</dbReference>
<dbReference type="SUPFAM" id="SSF53448">
    <property type="entry name" value="Nucleotide-diphospho-sugar transferases"/>
    <property type="match status" value="1"/>
</dbReference>
<comment type="catalytic activity">
    <reaction evidence="9">
        <text>alpha-D-glucose 1-phosphate + ATP + H(+) = ADP-alpha-D-glucose + diphosphate</text>
        <dbReference type="Rhea" id="RHEA:12120"/>
        <dbReference type="ChEBI" id="CHEBI:15378"/>
        <dbReference type="ChEBI" id="CHEBI:30616"/>
        <dbReference type="ChEBI" id="CHEBI:33019"/>
        <dbReference type="ChEBI" id="CHEBI:57498"/>
        <dbReference type="ChEBI" id="CHEBI:58601"/>
        <dbReference type="EC" id="2.7.7.27"/>
    </reaction>
</comment>
<dbReference type="EMBL" id="BMEG01000002">
    <property type="protein sequence ID" value="GGD65224.1"/>
    <property type="molecule type" value="Genomic_DNA"/>
</dbReference>
<comment type="pathway">
    <text evidence="9">Glycan biosynthesis; glycogen biosynthesis.</text>
</comment>
<keyword evidence="4 9" id="KW-0548">Nucleotidyltransferase</keyword>
<reference evidence="12" key="4">
    <citation type="submission" date="2024-05" db="EMBL/GenBank/DDBJ databases">
        <authorList>
            <person name="Sun Q."/>
            <person name="Zhou Y."/>
        </authorList>
    </citation>
    <scope>NUCLEOTIDE SEQUENCE</scope>
    <source>
        <strain evidence="12">CGMCC 1.11013</strain>
    </source>
</reference>
<dbReference type="PROSITE" id="PS00809">
    <property type="entry name" value="ADP_GLC_PYROPHOSPH_2"/>
    <property type="match status" value="1"/>
</dbReference>
<dbReference type="Proteomes" id="UP000027439">
    <property type="component" value="Unassembled WGS sequence"/>
</dbReference>
<organism evidence="13 14">
    <name type="scientific">Caballeronia grimmiae</name>
    <dbReference type="NCBI Taxonomy" id="1071679"/>
    <lineage>
        <taxon>Bacteria</taxon>
        <taxon>Pseudomonadati</taxon>
        <taxon>Pseudomonadota</taxon>
        <taxon>Betaproteobacteria</taxon>
        <taxon>Burkholderiales</taxon>
        <taxon>Burkholderiaceae</taxon>
        <taxon>Caballeronia</taxon>
    </lineage>
</organism>
<keyword evidence="15" id="KW-1185">Reference proteome</keyword>
<dbReference type="InterPro" id="IPR011831">
    <property type="entry name" value="ADP-Glc_PPase"/>
</dbReference>
<feature type="binding site" evidence="9">
    <location>
        <position position="206"/>
    </location>
    <ligand>
        <name>alpha-D-glucose 1-phosphate</name>
        <dbReference type="ChEBI" id="CHEBI:58601"/>
    </ligand>
</feature>
<dbReference type="SUPFAM" id="SSF51161">
    <property type="entry name" value="Trimeric LpxA-like enzymes"/>
    <property type="match status" value="1"/>
</dbReference>
<dbReference type="Proteomes" id="UP000597138">
    <property type="component" value="Unassembled WGS sequence"/>
</dbReference>
<evidence type="ECO:0000256" key="8">
    <source>
        <dbReference type="ARBA" id="ARBA00023277"/>
    </source>
</evidence>
<dbReference type="GO" id="GO:0008878">
    <property type="term" value="F:glucose-1-phosphate adenylyltransferase activity"/>
    <property type="evidence" value="ECO:0007669"/>
    <property type="project" value="UniProtKB-UniRule"/>
</dbReference>
<dbReference type="UniPathway" id="UPA00164"/>
<comment type="caution">
    <text evidence="13">The sequence shown here is derived from an EMBL/GenBank/DDBJ whole genome shotgun (WGS) entry which is preliminary data.</text>
</comment>
<dbReference type="PROSITE" id="PS00810">
    <property type="entry name" value="ADP_GLC_PYROPHOSPH_3"/>
    <property type="match status" value="1"/>
</dbReference>
<evidence type="ECO:0000256" key="7">
    <source>
        <dbReference type="ARBA" id="ARBA00023056"/>
    </source>
</evidence>
<feature type="domain" description="Glucose-1-phosphate adenylyltransferase/Bifunctional protein GlmU-like C-terminal hexapeptide" evidence="11">
    <location>
        <begin position="310"/>
        <end position="413"/>
    </location>
</feature>
<dbReference type="CDD" id="cd02508">
    <property type="entry name" value="ADP_Glucose_PP"/>
    <property type="match status" value="1"/>
</dbReference>
<keyword evidence="2 9" id="KW-0321">Glycogen metabolism</keyword>
<dbReference type="NCBIfam" id="NF002023">
    <property type="entry name" value="PRK00844.1"/>
    <property type="match status" value="1"/>
</dbReference>
<evidence type="ECO:0000256" key="1">
    <source>
        <dbReference type="ARBA" id="ARBA00010443"/>
    </source>
</evidence>
<feature type="site" description="Could play a key role in the communication between the regulatory and the substrate sites" evidence="9">
    <location>
        <position position="69"/>
    </location>
</feature>
<dbReference type="RefSeq" id="WP_035963894.1">
    <property type="nucleotide sequence ID" value="NZ_BMEG01000002.1"/>
</dbReference>
<dbReference type="Gene3D" id="2.160.10.10">
    <property type="entry name" value="Hexapeptide repeat proteins"/>
    <property type="match status" value="1"/>
</dbReference>
<dbReference type="HAMAP" id="MF_00624">
    <property type="entry name" value="GlgC"/>
    <property type="match status" value="1"/>
</dbReference>
<keyword evidence="3 9" id="KW-0808">Transferase</keyword>
<comment type="similarity">
    <text evidence="1 9">Belongs to the bacterial/plant glucose-1-phosphate adenylyltransferase family.</text>
</comment>
<feature type="domain" description="Nucleotidyl transferase" evidence="10">
    <location>
        <begin position="17"/>
        <end position="287"/>
    </location>
</feature>
<evidence type="ECO:0000259" key="10">
    <source>
        <dbReference type="Pfam" id="PF00483"/>
    </source>
</evidence>
<dbReference type="PANTHER" id="PTHR43523:SF2">
    <property type="entry name" value="GLUCOSE-1-PHOSPHATE ADENYLYLTRANSFERASE"/>
    <property type="match status" value="1"/>
</dbReference>
<name>A0A069P2S0_9BURK</name>
<keyword evidence="7 9" id="KW-0320">Glycogen biosynthesis</keyword>
<dbReference type="EMBL" id="JFHE01000010">
    <property type="protein sequence ID" value="KDR34990.1"/>
    <property type="molecule type" value="Genomic_DNA"/>
</dbReference>
<dbReference type="NCBIfam" id="NF001947">
    <property type="entry name" value="PRK00725.1"/>
    <property type="match status" value="1"/>
</dbReference>
<accession>A0A069P2S0</accession>
<dbReference type="Pfam" id="PF00483">
    <property type="entry name" value="NTP_transferase"/>
    <property type="match status" value="1"/>
</dbReference>
<dbReference type="CDD" id="cd04651">
    <property type="entry name" value="LbH_G1P_AT_C"/>
    <property type="match status" value="1"/>
</dbReference>
<proteinExistence type="inferred from homology"/>
<feature type="site" description="Could play a key role in the communication between the regulatory and the substrate sites" evidence="9">
    <location>
        <position position="107"/>
    </location>
</feature>
<evidence type="ECO:0000313" key="13">
    <source>
        <dbReference type="EMBL" id="KDR34990.1"/>
    </source>
</evidence>
<keyword evidence="5 9" id="KW-0547">Nucleotide-binding</keyword>
<reference evidence="12" key="1">
    <citation type="journal article" date="2014" name="Int. J. Syst. Evol. Microbiol.">
        <title>Complete genome of a new Firmicutes species belonging to the dominant human colonic microbiota ('Ruminococcus bicirculans') reveals two chromosomes and a selective capacity to utilize plant glucans.</title>
        <authorList>
            <consortium name="NISC Comparative Sequencing Program"/>
            <person name="Wegmann U."/>
            <person name="Louis P."/>
            <person name="Goesmann A."/>
            <person name="Henrissat B."/>
            <person name="Duncan S.H."/>
            <person name="Flint H.J."/>
        </authorList>
    </citation>
    <scope>NUCLEOTIDE SEQUENCE</scope>
    <source>
        <strain evidence="12">CGMCC 1.11013</strain>
    </source>
</reference>
<evidence type="ECO:0000256" key="9">
    <source>
        <dbReference type="HAMAP-Rule" id="MF_00624"/>
    </source>
</evidence>
<feature type="binding site" evidence="9">
    <location>
        <position position="173"/>
    </location>
    <ligand>
        <name>alpha-D-glucose 1-phosphate</name>
        <dbReference type="ChEBI" id="CHEBI:58601"/>
    </ligand>
</feature>
<evidence type="ECO:0000256" key="6">
    <source>
        <dbReference type="ARBA" id="ARBA00022840"/>
    </source>
</evidence>